<proteinExistence type="predicted"/>
<reference evidence="1 2" key="1">
    <citation type="submission" date="2016-11" db="EMBL/GenBank/DDBJ databases">
        <authorList>
            <person name="Jaros S."/>
            <person name="Januszkiewicz K."/>
            <person name="Wedrychowicz H."/>
        </authorList>
    </citation>
    <scope>NUCLEOTIDE SEQUENCE [LARGE SCALE GENOMIC DNA]</scope>
    <source>
        <strain evidence="1 2">DSM 27406</strain>
    </source>
</reference>
<keyword evidence="2" id="KW-1185">Reference proteome</keyword>
<evidence type="ECO:0000313" key="2">
    <source>
        <dbReference type="Proteomes" id="UP000184420"/>
    </source>
</evidence>
<organism evidence="1 2">
    <name type="scientific">Chitinophaga jiangningensis</name>
    <dbReference type="NCBI Taxonomy" id="1419482"/>
    <lineage>
        <taxon>Bacteria</taxon>
        <taxon>Pseudomonadati</taxon>
        <taxon>Bacteroidota</taxon>
        <taxon>Chitinophagia</taxon>
        <taxon>Chitinophagales</taxon>
        <taxon>Chitinophagaceae</taxon>
        <taxon>Chitinophaga</taxon>
    </lineage>
</organism>
<accession>A0A1M7FA14</accession>
<protein>
    <submittedName>
        <fullName evidence="1">Uncharacterized protein</fullName>
    </submittedName>
</protein>
<dbReference type="PROSITE" id="PS51257">
    <property type="entry name" value="PROKAR_LIPOPROTEIN"/>
    <property type="match status" value="1"/>
</dbReference>
<dbReference type="AlphaFoldDB" id="A0A1M7FA14"/>
<dbReference type="EMBL" id="FRBL01000006">
    <property type="protein sequence ID" value="SHM00840.1"/>
    <property type="molecule type" value="Genomic_DNA"/>
</dbReference>
<sequence length="204" mass="22577">MYRVLCLLALSATMACQNNQSHEDADQIAVAAPAAALDLNATPMAAAMELHADVAWNNVEVFDFANARVNNKLPLYATRSQFQQAWGAADSLFTPDYNAICGQLDEDFQYAYTAGSLFEIGRDSVVCDQFYFQPQTRLTSGNITLHNRITWEDARKLFPMAVQQAENEGKSDVILLRESPNGDAGILLHFREGMLSSISYNLPC</sequence>
<evidence type="ECO:0000313" key="1">
    <source>
        <dbReference type="EMBL" id="SHM00840.1"/>
    </source>
</evidence>
<name>A0A1M7FA14_9BACT</name>
<dbReference type="Proteomes" id="UP000184420">
    <property type="component" value="Unassembled WGS sequence"/>
</dbReference>
<gene>
    <name evidence="1" type="ORF">SAMN05444266_10654</name>
</gene>
<dbReference type="RefSeq" id="WP_073082903.1">
    <property type="nucleotide sequence ID" value="NZ_FRBL01000006.1"/>
</dbReference>
<dbReference type="OrthoDB" id="883995at2"/>